<organism evidence="2 3">
    <name type="scientific">Weissella oryzae (strain DSM 25784 / JCM 18191 / LMG 30913 / SG25)</name>
    <dbReference type="NCBI Taxonomy" id="1329250"/>
    <lineage>
        <taxon>Bacteria</taxon>
        <taxon>Bacillati</taxon>
        <taxon>Bacillota</taxon>
        <taxon>Bacilli</taxon>
        <taxon>Lactobacillales</taxon>
        <taxon>Lactobacillaceae</taxon>
        <taxon>Weissella</taxon>
    </lineage>
</organism>
<proteinExistence type="predicted"/>
<accession>A0A069CTR2</accession>
<evidence type="ECO:0000256" key="1">
    <source>
        <dbReference type="SAM" id="Phobius"/>
    </source>
</evidence>
<keyword evidence="3" id="KW-1185">Reference proteome</keyword>
<keyword evidence="1" id="KW-0472">Membrane</keyword>
<dbReference type="STRING" id="1329250.WOSG25_050340"/>
<protein>
    <submittedName>
        <fullName evidence="2">Uncharacterized protein</fullName>
    </submittedName>
</protein>
<dbReference type="Proteomes" id="UP000030643">
    <property type="component" value="Unassembled WGS sequence"/>
</dbReference>
<evidence type="ECO:0000313" key="3">
    <source>
        <dbReference type="Proteomes" id="UP000030643"/>
    </source>
</evidence>
<dbReference type="AlphaFoldDB" id="A0A069CTR2"/>
<keyword evidence="1" id="KW-0812">Transmembrane</keyword>
<feature type="transmembrane region" description="Helical" evidence="1">
    <location>
        <begin position="38"/>
        <end position="58"/>
    </location>
</feature>
<feature type="transmembrane region" description="Helical" evidence="1">
    <location>
        <begin position="7"/>
        <end position="26"/>
    </location>
</feature>
<evidence type="ECO:0000313" key="2">
    <source>
        <dbReference type="EMBL" id="GAK30762.1"/>
    </source>
</evidence>
<gene>
    <name evidence="2" type="ORF">WOSG25_050340</name>
</gene>
<reference evidence="3" key="1">
    <citation type="journal article" date="2014" name="Genome Announc.">
        <title>Draft genome sequence of Weissella oryzae SG25T, isolated from fermented rice grains.</title>
        <authorList>
            <person name="Tanizawa Y."/>
            <person name="Fujisawa T."/>
            <person name="Mochizuki T."/>
            <person name="Kaminuma E."/>
            <person name="Suzuki Y."/>
            <person name="Nakamura Y."/>
            <person name="Tohno M."/>
        </authorList>
    </citation>
    <scope>NUCLEOTIDE SEQUENCE [LARGE SCALE GENOMIC DNA]</scope>
    <source>
        <strain evidence="3">DSM 25784 / JCM 18191 / LMG 30913 / SG25</strain>
    </source>
</reference>
<keyword evidence="1" id="KW-1133">Transmembrane helix</keyword>
<name>A0A069CTR2_WEIOS</name>
<dbReference type="EMBL" id="DF820488">
    <property type="protein sequence ID" value="GAK30762.1"/>
    <property type="molecule type" value="Genomic_DNA"/>
</dbReference>
<sequence>MFKIIFIILYAIIVPFVIWFVAYHNAKVDGELSRSDASILYFLTEMYFLFGIVMVYLLEAGS</sequence>